<accession>A0A1E3PR32</accession>
<dbReference type="Pfam" id="PF08572">
    <property type="entry name" value="PRP3"/>
    <property type="match status" value="1"/>
</dbReference>
<dbReference type="GO" id="GO:0045292">
    <property type="term" value="P:mRNA cis splicing, via spliceosome"/>
    <property type="evidence" value="ECO:0007669"/>
    <property type="project" value="EnsemblFungi"/>
</dbReference>
<evidence type="ECO:0000313" key="9">
    <source>
        <dbReference type="Proteomes" id="UP000095009"/>
    </source>
</evidence>
<dbReference type="AlphaFoldDB" id="A0A1E3PR32"/>
<keyword evidence="3" id="KW-0508">mRNA splicing</keyword>
<dbReference type="PANTHER" id="PTHR14212:SF0">
    <property type="entry name" value="U4_U6 SMALL NUCLEAR RIBONUCLEOPROTEIN PRP3"/>
    <property type="match status" value="1"/>
</dbReference>
<proteinExistence type="predicted"/>
<gene>
    <name evidence="8" type="ORF">NADFUDRAFT_20094</name>
</gene>
<evidence type="ECO:0000313" key="8">
    <source>
        <dbReference type="EMBL" id="ODQ67871.1"/>
    </source>
</evidence>
<feature type="domain" description="Small nuclear ribonucleoprotein Prp3 C-terminal" evidence="6">
    <location>
        <begin position="365"/>
        <end position="494"/>
    </location>
</feature>
<evidence type="ECO:0000256" key="1">
    <source>
        <dbReference type="ARBA" id="ARBA00004123"/>
    </source>
</evidence>
<dbReference type="GO" id="GO:0046540">
    <property type="term" value="C:U4/U6 x U5 tri-snRNP complex"/>
    <property type="evidence" value="ECO:0007669"/>
    <property type="project" value="EnsemblFungi"/>
</dbReference>
<dbReference type="Proteomes" id="UP000095009">
    <property type="component" value="Unassembled WGS sequence"/>
</dbReference>
<reference evidence="8 9" key="1">
    <citation type="journal article" date="2016" name="Proc. Natl. Acad. Sci. U.S.A.">
        <title>Comparative genomics of biotechnologically important yeasts.</title>
        <authorList>
            <person name="Riley R."/>
            <person name="Haridas S."/>
            <person name="Wolfe K.H."/>
            <person name="Lopes M.R."/>
            <person name="Hittinger C.T."/>
            <person name="Goeker M."/>
            <person name="Salamov A.A."/>
            <person name="Wisecaver J.H."/>
            <person name="Long T.M."/>
            <person name="Calvey C.H."/>
            <person name="Aerts A.L."/>
            <person name="Barry K.W."/>
            <person name="Choi C."/>
            <person name="Clum A."/>
            <person name="Coughlan A.Y."/>
            <person name="Deshpande S."/>
            <person name="Douglass A.P."/>
            <person name="Hanson S.J."/>
            <person name="Klenk H.-P."/>
            <person name="LaButti K.M."/>
            <person name="Lapidus A."/>
            <person name="Lindquist E.A."/>
            <person name="Lipzen A.M."/>
            <person name="Meier-Kolthoff J.P."/>
            <person name="Ohm R.A."/>
            <person name="Otillar R.P."/>
            <person name="Pangilinan J.L."/>
            <person name="Peng Y."/>
            <person name="Rokas A."/>
            <person name="Rosa C.A."/>
            <person name="Scheuner C."/>
            <person name="Sibirny A.A."/>
            <person name="Slot J.C."/>
            <person name="Stielow J.B."/>
            <person name="Sun H."/>
            <person name="Kurtzman C.P."/>
            <person name="Blackwell M."/>
            <person name="Grigoriev I.V."/>
            <person name="Jeffries T.W."/>
        </authorList>
    </citation>
    <scope>NUCLEOTIDE SEQUENCE [LARGE SCALE GENOMIC DNA]</scope>
    <source>
        <strain evidence="8 9">DSM 6958</strain>
    </source>
</reference>
<protein>
    <submittedName>
        <fullName evidence="8">PRP3-domain-containing protein</fullName>
    </submittedName>
</protein>
<feature type="domain" description="Pre-mRNA-splicing factor 3" evidence="7">
    <location>
        <begin position="122"/>
        <end position="342"/>
    </location>
</feature>
<name>A0A1E3PR32_9ASCO</name>
<dbReference type="Pfam" id="PF06544">
    <property type="entry name" value="Prp3_C"/>
    <property type="match status" value="1"/>
</dbReference>
<evidence type="ECO:0000259" key="7">
    <source>
        <dbReference type="Pfam" id="PF08572"/>
    </source>
</evidence>
<feature type="region of interest" description="Disordered" evidence="5">
    <location>
        <begin position="99"/>
        <end position="126"/>
    </location>
</feature>
<keyword evidence="2" id="KW-0507">mRNA processing</keyword>
<evidence type="ECO:0000256" key="2">
    <source>
        <dbReference type="ARBA" id="ARBA00022664"/>
    </source>
</evidence>
<dbReference type="InterPro" id="IPR027104">
    <property type="entry name" value="Prp3"/>
</dbReference>
<sequence length="500" mass="57124">MLAKIRARKALLEKNKLQTAEPFQEADKKHRLISTPTQISTQTNSATSSSKTNIKSPSSPALNLGLNTTIHPSLLKTKSPPNSSLGLGLNTAVHPSLLETESNQTRARLQQAFSNSKSRGKNPYLSNIYDEEKGGLVRVKNRSRRALTFNAPGKFVAQANELRHEAHLEELKKTAAKPKAELAGIEIDEALGEQNYQILPPPLAEWWDEPYLKNKTYDDLDNESNLKIVTEDSEITFYVNHPIPIQAPWEKHLPPPKPLYLTKKEVKRIRKNQRAEKHKEKQDRIRLGLDPAPPPKVKLTNLMSVLTNEAIKDPTQVEMRVRHEVEQRRIKHIKENEDRKLTPEERHSKLLAKTEESKAKGLFCAVFKVLQLNNPAHRYKINVNARETHLTGITIINPAFNLIIVEGGAKEIKFYKRLMLNRIQWTENSLPRNAEDSQNPDYQVDLTNNKCYMIWNGQIKDCSFKKWSTSHTDSEEHAIEILSWNNADSFWTSAKAYNPM</sequence>
<dbReference type="EMBL" id="KV454406">
    <property type="protein sequence ID" value="ODQ67871.1"/>
    <property type="molecule type" value="Genomic_DNA"/>
</dbReference>
<dbReference type="STRING" id="857566.A0A1E3PR32"/>
<feature type="compositionally biased region" description="Basic and acidic residues" evidence="5">
    <location>
        <begin position="273"/>
        <end position="287"/>
    </location>
</feature>
<evidence type="ECO:0000259" key="6">
    <source>
        <dbReference type="Pfam" id="PF06544"/>
    </source>
</evidence>
<feature type="compositionally biased region" description="Low complexity" evidence="5">
    <location>
        <begin position="47"/>
        <end position="60"/>
    </location>
</feature>
<dbReference type="InterPro" id="IPR010541">
    <property type="entry name" value="Prp3_C"/>
</dbReference>
<keyword evidence="9" id="KW-1185">Reference proteome</keyword>
<feature type="compositionally biased region" description="Polar residues" evidence="5">
    <location>
        <begin position="99"/>
        <end position="117"/>
    </location>
</feature>
<organism evidence="8 9">
    <name type="scientific">Nadsonia fulvescens var. elongata DSM 6958</name>
    <dbReference type="NCBI Taxonomy" id="857566"/>
    <lineage>
        <taxon>Eukaryota</taxon>
        <taxon>Fungi</taxon>
        <taxon>Dikarya</taxon>
        <taxon>Ascomycota</taxon>
        <taxon>Saccharomycotina</taxon>
        <taxon>Dipodascomycetes</taxon>
        <taxon>Dipodascales</taxon>
        <taxon>Dipodascales incertae sedis</taxon>
        <taxon>Nadsonia</taxon>
    </lineage>
</organism>
<feature type="region of interest" description="Disordered" evidence="5">
    <location>
        <begin position="270"/>
        <end position="293"/>
    </location>
</feature>
<keyword evidence="4" id="KW-0539">Nucleus</keyword>
<evidence type="ECO:0000256" key="3">
    <source>
        <dbReference type="ARBA" id="ARBA00023187"/>
    </source>
</evidence>
<evidence type="ECO:0000256" key="5">
    <source>
        <dbReference type="SAM" id="MobiDB-lite"/>
    </source>
</evidence>
<dbReference type="OrthoDB" id="10264544at2759"/>
<dbReference type="CDD" id="cd24162">
    <property type="entry name" value="Prp3_C"/>
    <property type="match status" value="1"/>
</dbReference>
<dbReference type="InterPro" id="IPR013881">
    <property type="entry name" value="Pre-mRNA_splic_Prp3_dom"/>
</dbReference>
<feature type="region of interest" description="Disordered" evidence="5">
    <location>
        <begin position="22"/>
        <end position="61"/>
    </location>
</feature>
<feature type="compositionally biased region" description="Polar residues" evidence="5">
    <location>
        <begin position="34"/>
        <end position="46"/>
    </location>
</feature>
<dbReference type="PANTHER" id="PTHR14212">
    <property type="entry name" value="U4/U6-ASSOCIATED RNA SPLICING FACTOR-RELATED"/>
    <property type="match status" value="1"/>
</dbReference>
<comment type="subcellular location">
    <subcellularLocation>
        <location evidence="1">Nucleus</location>
    </subcellularLocation>
</comment>
<evidence type="ECO:0000256" key="4">
    <source>
        <dbReference type="ARBA" id="ARBA00023242"/>
    </source>
</evidence>